<evidence type="ECO:0000256" key="1">
    <source>
        <dbReference type="SAM" id="MobiDB-lite"/>
    </source>
</evidence>
<keyword evidence="3" id="KW-1185">Reference proteome</keyword>
<feature type="region of interest" description="Disordered" evidence="1">
    <location>
        <begin position="87"/>
        <end position="144"/>
    </location>
</feature>
<dbReference type="AlphaFoldDB" id="A0A3M6UX93"/>
<proteinExistence type="predicted"/>
<feature type="compositionally biased region" description="Basic and acidic residues" evidence="1">
    <location>
        <begin position="102"/>
        <end position="113"/>
    </location>
</feature>
<gene>
    <name evidence="2" type="ORF">pdam_00021947</name>
</gene>
<name>A0A3M6UX93_POCDA</name>
<dbReference type="EMBL" id="RCHS01000571">
    <property type="protein sequence ID" value="RMX57938.1"/>
    <property type="molecule type" value="Genomic_DNA"/>
</dbReference>
<protein>
    <submittedName>
        <fullName evidence="2">Uncharacterized protein</fullName>
    </submittedName>
</protein>
<organism evidence="2 3">
    <name type="scientific">Pocillopora damicornis</name>
    <name type="common">Cauliflower coral</name>
    <name type="synonym">Millepora damicornis</name>
    <dbReference type="NCBI Taxonomy" id="46731"/>
    <lineage>
        <taxon>Eukaryota</taxon>
        <taxon>Metazoa</taxon>
        <taxon>Cnidaria</taxon>
        <taxon>Anthozoa</taxon>
        <taxon>Hexacorallia</taxon>
        <taxon>Scleractinia</taxon>
        <taxon>Astrocoeniina</taxon>
        <taxon>Pocilloporidae</taxon>
        <taxon>Pocillopora</taxon>
    </lineage>
</organism>
<evidence type="ECO:0000313" key="3">
    <source>
        <dbReference type="Proteomes" id="UP000275408"/>
    </source>
</evidence>
<feature type="region of interest" description="Disordered" evidence="1">
    <location>
        <begin position="48"/>
        <end position="70"/>
    </location>
</feature>
<dbReference type="PANTHER" id="PTHR33309">
    <property type="entry name" value="KERATIN, ULTRA HIGH-SULFUR MATRIX PROTEIN-LIKE"/>
    <property type="match status" value="1"/>
</dbReference>
<feature type="compositionally biased region" description="Basic and acidic residues" evidence="1">
    <location>
        <begin position="58"/>
        <end position="69"/>
    </location>
</feature>
<reference evidence="2 3" key="1">
    <citation type="journal article" date="2018" name="Sci. Rep.">
        <title>Comparative analysis of the Pocillopora damicornis genome highlights role of immune system in coral evolution.</title>
        <authorList>
            <person name="Cunning R."/>
            <person name="Bay R.A."/>
            <person name="Gillette P."/>
            <person name="Baker A.C."/>
            <person name="Traylor-Knowles N."/>
        </authorList>
    </citation>
    <scope>NUCLEOTIDE SEQUENCE [LARGE SCALE GENOMIC DNA]</scope>
    <source>
        <strain evidence="2">RSMAS</strain>
        <tissue evidence="2">Whole animal</tissue>
    </source>
</reference>
<accession>A0A3M6UX93</accession>
<sequence length="187" mass="22188">MEWLESHDLALYGEVLVFEPFKYPKRSKERSEIWGRIAVNLNSPRSQKFTVSKRSKIREKERASGKDCQKTQLDAALEEIAEKERAADLERKDKTSAVNKKNKSEKTSAEEVRLQAMERLSKTQKRNADLGEEKSSKYRKRSSDAVEYLKEKFQEEKELRKEEIELKRKEQQMMLDQRFKHTNSSWK</sequence>
<dbReference type="Proteomes" id="UP000275408">
    <property type="component" value="Unassembled WGS sequence"/>
</dbReference>
<dbReference type="OrthoDB" id="5981693at2759"/>
<comment type="caution">
    <text evidence="2">The sequence shown here is derived from an EMBL/GenBank/DDBJ whole genome shotgun (WGS) entry which is preliminary data.</text>
</comment>
<evidence type="ECO:0000313" key="2">
    <source>
        <dbReference type="EMBL" id="RMX57938.1"/>
    </source>
</evidence>
<dbReference type="PANTHER" id="PTHR33309:SF1">
    <property type="entry name" value="MYB_SANT-LIKE DNA-BINDING DOMAIN-CONTAINING PROTEIN"/>
    <property type="match status" value="1"/>
</dbReference>
<feature type="compositionally biased region" description="Basic and acidic residues" evidence="1">
    <location>
        <begin position="126"/>
        <end position="144"/>
    </location>
</feature>